<evidence type="ECO:0000313" key="4">
    <source>
        <dbReference type="Proteomes" id="UP001642501"/>
    </source>
</evidence>
<sequence>MYSSTLSGLPPYSSTPIANPTFSPSSSSSSLPTTLQASEGTAARHRTVRFQTPGQSNKPNASYGLLKQQQHHGDFSSSQGAAASQIATAAPSTPPPSYVSDTESSSRFIHSGGSRSGGRGGNGRDDGQVVRPSLLQPRVAAVLGVSRRWHLPLFACRLLSMCPAIWWSLGIFIRLITQLHALAVAQSGFGGPSTVGGVAGRGLTDMSGAGAGSFPAATGSGAGLSLESRLKLTETGLAMIWATIVRLLAINALNGYLTSWVIYLMGSGGDSRLLLPAWVAIAAILTGLYHGTQRKINIRKETSISISVFSGASFISMVSLLAQLYWDRPEYVDVPVVALARRVCAETARVAGNLFDIGNITMDL</sequence>
<evidence type="ECO:0008006" key="5">
    <source>
        <dbReference type="Google" id="ProtNLM"/>
    </source>
</evidence>
<reference evidence="3 4" key="1">
    <citation type="submission" date="2024-01" db="EMBL/GenBank/DDBJ databases">
        <authorList>
            <person name="Allen C."/>
            <person name="Tagirdzhanova G."/>
        </authorList>
    </citation>
    <scope>NUCLEOTIDE SEQUENCE [LARGE SCALE GENOMIC DNA]</scope>
    <source>
        <strain evidence="3 4">CBS 573.63</strain>
    </source>
</reference>
<keyword evidence="4" id="KW-1185">Reference proteome</keyword>
<feature type="transmembrane region" description="Helical" evidence="2">
    <location>
        <begin position="304"/>
        <end position="326"/>
    </location>
</feature>
<evidence type="ECO:0000256" key="1">
    <source>
        <dbReference type="SAM" id="MobiDB-lite"/>
    </source>
</evidence>
<evidence type="ECO:0000313" key="3">
    <source>
        <dbReference type="EMBL" id="CAK7263612.1"/>
    </source>
</evidence>
<evidence type="ECO:0000256" key="2">
    <source>
        <dbReference type="SAM" id="Phobius"/>
    </source>
</evidence>
<keyword evidence="2" id="KW-0812">Transmembrane</keyword>
<feature type="compositionally biased region" description="Low complexity" evidence="1">
    <location>
        <begin position="76"/>
        <end position="91"/>
    </location>
</feature>
<keyword evidence="2" id="KW-0472">Membrane</keyword>
<gene>
    <name evidence="3" type="ORF">SEPCBS57363_000654</name>
</gene>
<proteinExistence type="predicted"/>
<keyword evidence="2" id="KW-1133">Transmembrane helix</keyword>
<feature type="compositionally biased region" description="Low complexity" evidence="1">
    <location>
        <begin position="23"/>
        <end position="35"/>
    </location>
</feature>
<feature type="transmembrane region" description="Helical" evidence="2">
    <location>
        <begin position="235"/>
        <end position="253"/>
    </location>
</feature>
<feature type="compositionally biased region" description="Polar residues" evidence="1">
    <location>
        <begin position="1"/>
        <end position="22"/>
    </location>
</feature>
<accession>A0ABP0D915</accession>
<feature type="region of interest" description="Disordered" evidence="1">
    <location>
        <begin position="68"/>
        <end position="131"/>
    </location>
</feature>
<protein>
    <recommendedName>
        <fullName evidence="5">N-glycosylation protein EOS1</fullName>
    </recommendedName>
</protein>
<dbReference type="PANTHER" id="PTHR28147:SF1">
    <property type="entry name" value="N-GLYCOSYLATION PROTEIN EOS1"/>
    <property type="match status" value="1"/>
</dbReference>
<dbReference type="InterPro" id="IPR021100">
    <property type="entry name" value="N-glycosylation_EOS1"/>
</dbReference>
<dbReference type="EMBL" id="CAWUOM010000006">
    <property type="protein sequence ID" value="CAK7263612.1"/>
    <property type="molecule type" value="Genomic_DNA"/>
</dbReference>
<feature type="transmembrane region" description="Helical" evidence="2">
    <location>
        <begin position="273"/>
        <end position="292"/>
    </location>
</feature>
<organism evidence="3 4">
    <name type="scientific">Sporothrix epigloea</name>
    <dbReference type="NCBI Taxonomy" id="1892477"/>
    <lineage>
        <taxon>Eukaryota</taxon>
        <taxon>Fungi</taxon>
        <taxon>Dikarya</taxon>
        <taxon>Ascomycota</taxon>
        <taxon>Pezizomycotina</taxon>
        <taxon>Sordariomycetes</taxon>
        <taxon>Sordariomycetidae</taxon>
        <taxon>Ophiostomatales</taxon>
        <taxon>Ophiostomataceae</taxon>
        <taxon>Sporothrix</taxon>
    </lineage>
</organism>
<feature type="region of interest" description="Disordered" evidence="1">
    <location>
        <begin position="1"/>
        <end position="43"/>
    </location>
</feature>
<dbReference type="PANTHER" id="PTHR28147">
    <property type="entry name" value="N-GLYCOSYLATION PROTEIN EOS1"/>
    <property type="match status" value="1"/>
</dbReference>
<dbReference type="Proteomes" id="UP001642501">
    <property type="component" value="Unassembled WGS sequence"/>
</dbReference>
<comment type="caution">
    <text evidence="3">The sequence shown here is derived from an EMBL/GenBank/DDBJ whole genome shotgun (WGS) entry which is preliminary data.</text>
</comment>
<name>A0ABP0D915_9PEZI</name>